<reference evidence="2" key="1">
    <citation type="submission" date="2019-10" db="EMBL/GenBank/DDBJ databases">
        <title>The sequence and de novo assembly of the wild yak genome.</title>
        <authorList>
            <person name="Liu Y."/>
        </authorList>
    </citation>
    <scope>NUCLEOTIDE SEQUENCE [LARGE SCALE GENOMIC DNA]</scope>
    <source>
        <strain evidence="2">WY2019</strain>
    </source>
</reference>
<feature type="region of interest" description="Disordered" evidence="1">
    <location>
        <begin position="283"/>
        <end position="306"/>
    </location>
</feature>
<dbReference type="EMBL" id="VBQZ03000032">
    <property type="protein sequence ID" value="MXQ86295.1"/>
    <property type="molecule type" value="Genomic_DNA"/>
</dbReference>
<name>A0A6B0R916_9CETA</name>
<gene>
    <name evidence="2" type="ORF">E5288_WYG003043</name>
</gene>
<feature type="region of interest" description="Disordered" evidence="1">
    <location>
        <begin position="178"/>
        <end position="199"/>
    </location>
</feature>
<feature type="region of interest" description="Disordered" evidence="1">
    <location>
        <begin position="114"/>
        <end position="137"/>
    </location>
</feature>
<proteinExistence type="predicted"/>
<evidence type="ECO:0000313" key="2">
    <source>
        <dbReference type="EMBL" id="MXQ86295.1"/>
    </source>
</evidence>
<keyword evidence="3" id="KW-1185">Reference proteome</keyword>
<accession>A0A6B0R916</accession>
<evidence type="ECO:0000313" key="3">
    <source>
        <dbReference type="Proteomes" id="UP000322234"/>
    </source>
</evidence>
<dbReference type="AlphaFoldDB" id="A0A6B0R916"/>
<dbReference type="Proteomes" id="UP000322234">
    <property type="component" value="Unassembled WGS sequence"/>
</dbReference>
<feature type="compositionally biased region" description="Polar residues" evidence="1">
    <location>
        <begin position="283"/>
        <end position="299"/>
    </location>
</feature>
<protein>
    <submittedName>
        <fullName evidence="2">Uncharacterized protein</fullName>
    </submittedName>
</protein>
<organism evidence="2 3">
    <name type="scientific">Bos mutus</name>
    <name type="common">wild yak</name>
    <dbReference type="NCBI Taxonomy" id="72004"/>
    <lineage>
        <taxon>Eukaryota</taxon>
        <taxon>Metazoa</taxon>
        <taxon>Chordata</taxon>
        <taxon>Craniata</taxon>
        <taxon>Vertebrata</taxon>
        <taxon>Euteleostomi</taxon>
        <taxon>Mammalia</taxon>
        <taxon>Eutheria</taxon>
        <taxon>Laurasiatheria</taxon>
        <taxon>Artiodactyla</taxon>
        <taxon>Ruminantia</taxon>
        <taxon>Pecora</taxon>
        <taxon>Bovidae</taxon>
        <taxon>Bovinae</taxon>
        <taxon>Bos</taxon>
    </lineage>
</organism>
<comment type="caution">
    <text evidence="2">The sequence shown here is derived from an EMBL/GenBank/DDBJ whole genome shotgun (WGS) entry which is preliminary data.</text>
</comment>
<sequence length="306" mass="33352">MADASPESQQLDYEKSSHVLFAHMRAGGNTDANRAVEAAGGDRAVNAPGGFLKQNLKLACLGFVEKLNATSNLLVYFISLGRIMKRRSTALDPVESTGTQVPLQTVQLCPDSTSVQEDLPRARARTKSRGGRTDLPRTTSVLRPSIWEETFGAELVFLGGYAANCLRNAESAVRLAQKTRTSREEPIPPPETGIPASYRHQVPGTISEDARRKVPVTVQGTVKMPDVSSPNVEDKTPGAALTQMKGPPRPFWAFHGQRQLLIKINEAFGREQFSQSQISLRVSDDTAQAFPTTSDVSRGQQRRGPL</sequence>
<evidence type="ECO:0000256" key="1">
    <source>
        <dbReference type="SAM" id="MobiDB-lite"/>
    </source>
</evidence>